<proteinExistence type="predicted"/>
<evidence type="ECO:0000313" key="2">
    <source>
        <dbReference type="Proteomes" id="UP000325081"/>
    </source>
</evidence>
<feature type="non-terminal residue" evidence="1">
    <location>
        <position position="145"/>
    </location>
</feature>
<sequence length="145" mass="15860">MACIGVNERFEKCAAIAFILPRPTSLGVRLPIGPNRVLFRTLVALPLLLSVFSAKVFLDAREVAKCSGRVMVDARFLRANVNLFLYNVFVGPLLELPWQVVASPVELQVLVSLETLVADFAHESICGHQSSGREFGFGFGLGLEL</sequence>
<keyword evidence="2" id="KW-1185">Reference proteome</keyword>
<gene>
    <name evidence="1" type="ORF">STAS_31884</name>
</gene>
<comment type="caution">
    <text evidence="1">The sequence shown here is derived from an EMBL/GenBank/DDBJ whole genome shotgun (WGS) entry which is preliminary data.</text>
</comment>
<protein>
    <submittedName>
        <fullName evidence="1">Heat shock protein DnaJ with tetratricopeptiderepeat</fullName>
    </submittedName>
</protein>
<dbReference type="OrthoDB" id="1995486at2759"/>
<dbReference type="Proteomes" id="UP000325081">
    <property type="component" value="Unassembled WGS sequence"/>
</dbReference>
<dbReference type="EMBL" id="BKCP01011070">
    <property type="protein sequence ID" value="GER54316.1"/>
    <property type="molecule type" value="Genomic_DNA"/>
</dbReference>
<evidence type="ECO:0000313" key="1">
    <source>
        <dbReference type="EMBL" id="GER54316.1"/>
    </source>
</evidence>
<reference evidence="2" key="1">
    <citation type="journal article" date="2019" name="Curr. Biol.">
        <title>Genome Sequence of Striga asiatica Provides Insight into the Evolution of Plant Parasitism.</title>
        <authorList>
            <person name="Yoshida S."/>
            <person name="Kim S."/>
            <person name="Wafula E.K."/>
            <person name="Tanskanen J."/>
            <person name="Kim Y.M."/>
            <person name="Honaas L."/>
            <person name="Yang Z."/>
            <person name="Spallek T."/>
            <person name="Conn C.E."/>
            <person name="Ichihashi Y."/>
            <person name="Cheong K."/>
            <person name="Cui S."/>
            <person name="Der J.P."/>
            <person name="Gundlach H."/>
            <person name="Jiao Y."/>
            <person name="Hori C."/>
            <person name="Ishida J.K."/>
            <person name="Kasahara H."/>
            <person name="Kiba T."/>
            <person name="Kim M.S."/>
            <person name="Koo N."/>
            <person name="Laohavisit A."/>
            <person name="Lee Y.H."/>
            <person name="Lumba S."/>
            <person name="McCourt P."/>
            <person name="Mortimer J.C."/>
            <person name="Mutuku J.M."/>
            <person name="Nomura T."/>
            <person name="Sasaki-Sekimoto Y."/>
            <person name="Seto Y."/>
            <person name="Wang Y."/>
            <person name="Wakatake T."/>
            <person name="Sakakibara H."/>
            <person name="Demura T."/>
            <person name="Yamaguchi S."/>
            <person name="Yoneyama K."/>
            <person name="Manabe R.I."/>
            <person name="Nelson D.C."/>
            <person name="Schulman A.H."/>
            <person name="Timko M.P."/>
            <person name="dePamphilis C.W."/>
            <person name="Choi D."/>
            <person name="Shirasu K."/>
        </authorList>
    </citation>
    <scope>NUCLEOTIDE SEQUENCE [LARGE SCALE GENOMIC DNA]</scope>
    <source>
        <strain evidence="2">cv. UVA1</strain>
    </source>
</reference>
<accession>A0A5A7RAK7</accession>
<dbReference type="AlphaFoldDB" id="A0A5A7RAK7"/>
<organism evidence="1 2">
    <name type="scientific">Striga asiatica</name>
    <name type="common">Asiatic witchweed</name>
    <name type="synonym">Buchnera asiatica</name>
    <dbReference type="NCBI Taxonomy" id="4170"/>
    <lineage>
        <taxon>Eukaryota</taxon>
        <taxon>Viridiplantae</taxon>
        <taxon>Streptophyta</taxon>
        <taxon>Embryophyta</taxon>
        <taxon>Tracheophyta</taxon>
        <taxon>Spermatophyta</taxon>
        <taxon>Magnoliopsida</taxon>
        <taxon>eudicotyledons</taxon>
        <taxon>Gunneridae</taxon>
        <taxon>Pentapetalae</taxon>
        <taxon>asterids</taxon>
        <taxon>lamiids</taxon>
        <taxon>Lamiales</taxon>
        <taxon>Orobanchaceae</taxon>
        <taxon>Buchnereae</taxon>
        <taxon>Striga</taxon>
    </lineage>
</organism>
<name>A0A5A7RAK7_STRAF</name>
<keyword evidence="1" id="KW-0346">Stress response</keyword>